<feature type="non-terminal residue" evidence="1">
    <location>
        <position position="1"/>
    </location>
</feature>
<dbReference type="AlphaFoldDB" id="A0A9P4LG10"/>
<proteinExistence type="predicted"/>
<dbReference type="PANTHER" id="PTHR37048:SF2">
    <property type="entry name" value="QUESTIONABLE PROTEIN"/>
    <property type="match status" value="1"/>
</dbReference>
<accession>A0A9P4LG10</accession>
<sequence>DCMVNQNDGGQGRIFWLPSREDLREEAVQRHHGKGKIKDKIYNHPVVVISRPAEASYKAVFHLITSLDGKKLEDMYDEKVPAQASRRTWYLPIWPTPDHPDATSKKTRKRLPTLILGDSAQLKKESWVNIRHIYEIDFELLLPYSNPNDPNRDVYGFESQSMSQIRSRCQSLTEYKPGPQYT</sequence>
<comment type="caution">
    <text evidence="1">The sequence shown here is derived from an EMBL/GenBank/DDBJ whole genome shotgun (WGS) entry which is preliminary data.</text>
</comment>
<reference evidence="1" key="1">
    <citation type="journal article" date="2020" name="Stud. Mycol.">
        <title>101 Dothideomycetes genomes: a test case for predicting lifestyles and emergence of pathogens.</title>
        <authorList>
            <person name="Haridas S."/>
            <person name="Albert R."/>
            <person name="Binder M."/>
            <person name="Bloem J."/>
            <person name="Labutti K."/>
            <person name="Salamov A."/>
            <person name="Andreopoulos B."/>
            <person name="Baker S."/>
            <person name="Barry K."/>
            <person name="Bills G."/>
            <person name="Bluhm B."/>
            <person name="Cannon C."/>
            <person name="Castanera R."/>
            <person name="Culley D."/>
            <person name="Daum C."/>
            <person name="Ezra D."/>
            <person name="Gonzalez J."/>
            <person name="Henrissat B."/>
            <person name="Kuo A."/>
            <person name="Liang C."/>
            <person name="Lipzen A."/>
            <person name="Lutzoni F."/>
            <person name="Magnuson J."/>
            <person name="Mondo S."/>
            <person name="Nolan M."/>
            <person name="Ohm R."/>
            <person name="Pangilinan J."/>
            <person name="Park H.-J."/>
            <person name="Ramirez L."/>
            <person name="Alfaro M."/>
            <person name="Sun H."/>
            <person name="Tritt A."/>
            <person name="Yoshinaga Y."/>
            <person name="Zwiers L.-H."/>
            <person name="Turgeon B."/>
            <person name="Goodwin S."/>
            <person name="Spatafora J."/>
            <person name="Crous P."/>
            <person name="Grigoriev I."/>
        </authorList>
    </citation>
    <scope>NUCLEOTIDE SEQUENCE</scope>
    <source>
        <strain evidence="1">CBS 110217</strain>
    </source>
</reference>
<dbReference type="OrthoDB" id="3537171at2759"/>
<protein>
    <submittedName>
        <fullName evidence="1">Uncharacterized protein</fullName>
    </submittedName>
</protein>
<dbReference type="EMBL" id="ML978322">
    <property type="protein sequence ID" value="KAF2023823.1"/>
    <property type="molecule type" value="Genomic_DNA"/>
</dbReference>
<evidence type="ECO:0000313" key="2">
    <source>
        <dbReference type="Proteomes" id="UP000799777"/>
    </source>
</evidence>
<name>A0A9P4LG10_9PLEO</name>
<organism evidence="1 2">
    <name type="scientific">Setomelanomma holmii</name>
    <dbReference type="NCBI Taxonomy" id="210430"/>
    <lineage>
        <taxon>Eukaryota</taxon>
        <taxon>Fungi</taxon>
        <taxon>Dikarya</taxon>
        <taxon>Ascomycota</taxon>
        <taxon>Pezizomycotina</taxon>
        <taxon>Dothideomycetes</taxon>
        <taxon>Pleosporomycetidae</taxon>
        <taxon>Pleosporales</taxon>
        <taxon>Pleosporineae</taxon>
        <taxon>Phaeosphaeriaceae</taxon>
        <taxon>Setomelanomma</taxon>
    </lineage>
</organism>
<gene>
    <name evidence="1" type="ORF">EK21DRAFT_80034</name>
</gene>
<evidence type="ECO:0000313" key="1">
    <source>
        <dbReference type="EMBL" id="KAF2023823.1"/>
    </source>
</evidence>
<keyword evidence="2" id="KW-1185">Reference proteome</keyword>
<dbReference type="PANTHER" id="PTHR37048">
    <property type="entry name" value="QUESTIONABLE PROTEIN"/>
    <property type="match status" value="1"/>
</dbReference>
<dbReference type="Proteomes" id="UP000799777">
    <property type="component" value="Unassembled WGS sequence"/>
</dbReference>